<feature type="region of interest" description="Disordered" evidence="2">
    <location>
        <begin position="370"/>
        <end position="403"/>
    </location>
</feature>
<feature type="signal peptide" evidence="3">
    <location>
        <begin position="1"/>
        <end position="16"/>
    </location>
</feature>
<feature type="chain" id="PRO_5019389847" evidence="3">
    <location>
        <begin position="17"/>
        <end position="403"/>
    </location>
</feature>
<dbReference type="OMA" id="MNWDTQL"/>
<proteinExistence type="predicted"/>
<evidence type="ECO:0000256" key="1">
    <source>
        <dbReference type="SAM" id="Coils"/>
    </source>
</evidence>
<dbReference type="PANTHER" id="PTHR34533">
    <property type="entry name" value="TRANSMEMBRANE PROTEIN CCDC163"/>
    <property type="match status" value="1"/>
</dbReference>
<feature type="coiled-coil region" evidence="1">
    <location>
        <begin position="105"/>
        <end position="139"/>
    </location>
</feature>
<dbReference type="EMBL" id="BEZZ01000144">
    <property type="protein sequence ID" value="GCC26939.1"/>
    <property type="molecule type" value="Genomic_DNA"/>
</dbReference>
<sequence>MIKPFLVLHSLIPAFATFKNMNWDTQLNSILNDTDCNVEKIKKRLNTTGYYAKVGSIDKMEHVRFSDPISVATEPSSYSDMLSYKLPKEELMGIYRQLQSQGKTIEFLQQALLRVETEKVQQTQKIRSLEEDIRRLQSKTEERCLDFQLEKKMEEWRRGMSNEIYSLREQVQHVNGRFSQGKITISSLMQEVQQSKKDLCEEHDSLRREIDNLKHKIRRQEDELLNHISDTRELKQSQEKSSKILRELMSKYQLQLLDSNKSVHEREYTEQELTHIRSTVAGLKEQLRNINLADNQRSTPSKPDARKQYQKNHQSMTQSLNEDSDSNLSCTLSLVDISSDDDISSLQDLDLDPPHKKGAKYSSALCMEECENEPRTSYSDEDFSVELGGLSDNPPELTLSDLS</sequence>
<name>A0A401S959_CHIPU</name>
<keyword evidence="1" id="KW-0175">Coiled coil</keyword>
<dbReference type="AlphaFoldDB" id="A0A401S959"/>
<evidence type="ECO:0000256" key="2">
    <source>
        <dbReference type="SAM" id="MobiDB-lite"/>
    </source>
</evidence>
<feature type="region of interest" description="Disordered" evidence="2">
    <location>
        <begin position="292"/>
        <end position="326"/>
    </location>
</feature>
<feature type="coiled-coil region" evidence="1">
    <location>
        <begin position="189"/>
        <end position="230"/>
    </location>
</feature>
<dbReference type="OrthoDB" id="9904351at2759"/>
<gene>
    <name evidence="4" type="ORF">chiPu_0005359</name>
</gene>
<evidence type="ECO:0000256" key="3">
    <source>
        <dbReference type="SAM" id="SignalP"/>
    </source>
</evidence>
<keyword evidence="5" id="KW-1185">Reference proteome</keyword>
<feature type="compositionally biased region" description="Polar residues" evidence="2">
    <location>
        <begin position="311"/>
        <end position="326"/>
    </location>
</feature>
<dbReference type="Proteomes" id="UP000287033">
    <property type="component" value="Unassembled WGS sequence"/>
</dbReference>
<evidence type="ECO:0000313" key="5">
    <source>
        <dbReference type="Proteomes" id="UP000287033"/>
    </source>
</evidence>
<dbReference type="InterPro" id="IPR039284">
    <property type="entry name" value="CCDC159/163"/>
</dbReference>
<protein>
    <submittedName>
        <fullName evidence="4">Uncharacterized protein</fullName>
    </submittedName>
</protein>
<reference evidence="4 5" key="1">
    <citation type="journal article" date="2018" name="Nat. Ecol. Evol.">
        <title>Shark genomes provide insights into elasmobranch evolution and the origin of vertebrates.</title>
        <authorList>
            <person name="Hara Y"/>
            <person name="Yamaguchi K"/>
            <person name="Onimaru K"/>
            <person name="Kadota M"/>
            <person name="Koyanagi M"/>
            <person name="Keeley SD"/>
            <person name="Tatsumi K"/>
            <person name="Tanaka K"/>
            <person name="Motone F"/>
            <person name="Kageyama Y"/>
            <person name="Nozu R"/>
            <person name="Adachi N"/>
            <person name="Nishimura O"/>
            <person name="Nakagawa R"/>
            <person name="Tanegashima C"/>
            <person name="Kiyatake I"/>
            <person name="Matsumoto R"/>
            <person name="Murakumo K"/>
            <person name="Nishida K"/>
            <person name="Terakita A"/>
            <person name="Kuratani S"/>
            <person name="Sato K"/>
            <person name="Hyodo S Kuraku.S."/>
        </authorList>
    </citation>
    <scope>NUCLEOTIDE SEQUENCE [LARGE SCALE GENOMIC DNA]</scope>
</reference>
<accession>A0A401S959</accession>
<evidence type="ECO:0000313" key="4">
    <source>
        <dbReference type="EMBL" id="GCC26939.1"/>
    </source>
</evidence>
<dbReference type="PANTHER" id="PTHR34533:SF3">
    <property type="entry name" value="BICD FAMILY-LIKE CARGO ADAPTER 2"/>
    <property type="match status" value="1"/>
</dbReference>
<comment type="caution">
    <text evidence="4">The sequence shown here is derived from an EMBL/GenBank/DDBJ whole genome shotgun (WGS) entry which is preliminary data.</text>
</comment>
<organism evidence="4 5">
    <name type="scientific">Chiloscyllium punctatum</name>
    <name type="common">Brownbanded bambooshark</name>
    <name type="synonym">Hemiscyllium punctatum</name>
    <dbReference type="NCBI Taxonomy" id="137246"/>
    <lineage>
        <taxon>Eukaryota</taxon>
        <taxon>Metazoa</taxon>
        <taxon>Chordata</taxon>
        <taxon>Craniata</taxon>
        <taxon>Vertebrata</taxon>
        <taxon>Chondrichthyes</taxon>
        <taxon>Elasmobranchii</taxon>
        <taxon>Galeomorphii</taxon>
        <taxon>Galeoidea</taxon>
        <taxon>Orectolobiformes</taxon>
        <taxon>Hemiscylliidae</taxon>
        <taxon>Chiloscyllium</taxon>
    </lineage>
</organism>
<feature type="compositionally biased region" description="Polar residues" evidence="2">
    <location>
        <begin position="292"/>
        <end position="301"/>
    </location>
</feature>
<keyword evidence="3" id="KW-0732">Signal</keyword>